<dbReference type="AlphaFoldDB" id="A0A3S2WWD7"/>
<reference evidence="2 3" key="1">
    <citation type="submission" date="2019-01" db="EMBL/GenBank/DDBJ databases">
        <authorList>
            <person name="Chen W.-M."/>
        </authorList>
    </citation>
    <scope>NUCLEOTIDE SEQUENCE [LARGE SCALE GENOMIC DNA]</scope>
    <source>
        <strain evidence="2 3">YBJ-36</strain>
    </source>
</reference>
<name>A0A3S2WWD7_9SPHI</name>
<gene>
    <name evidence="2" type="ORF">EOD41_17790</name>
</gene>
<proteinExistence type="predicted"/>
<dbReference type="EMBL" id="SACK01000009">
    <property type="protein sequence ID" value="RVT98224.1"/>
    <property type="molecule type" value="Genomic_DNA"/>
</dbReference>
<dbReference type="Gene3D" id="3.40.630.30">
    <property type="match status" value="1"/>
</dbReference>
<dbReference type="InterPro" id="IPR050276">
    <property type="entry name" value="MshD_Acetyltransferase"/>
</dbReference>
<evidence type="ECO:0000259" key="1">
    <source>
        <dbReference type="PROSITE" id="PS51186"/>
    </source>
</evidence>
<dbReference type="InterPro" id="IPR000182">
    <property type="entry name" value="GNAT_dom"/>
</dbReference>
<dbReference type="SUPFAM" id="SSF55729">
    <property type="entry name" value="Acyl-CoA N-acyltransferases (Nat)"/>
    <property type="match status" value="1"/>
</dbReference>
<evidence type="ECO:0000313" key="3">
    <source>
        <dbReference type="Proteomes" id="UP000282759"/>
    </source>
</evidence>
<dbReference type="OrthoDB" id="5419426at2"/>
<keyword evidence="2" id="KW-0808">Transferase</keyword>
<protein>
    <submittedName>
        <fullName evidence="2">GNAT family N-acetyltransferase</fullName>
    </submittedName>
</protein>
<dbReference type="Pfam" id="PF00583">
    <property type="entry name" value="Acetyltransf_1"/>
    <property type="match status" value="1"/>
</dbReference>
<comment type="caution">
    <text evidence="2">The sequence shown here is derived from an EMBL/GenBank/DDBJ whole genome shotgun (WGS) entry which is preliminary data.</text>
</comment>
<accession>A0A3S2WWD7</accession>
<evidence type="ECO:0000313" key="2">
    <source>
        <dbReference type="EMBL" id="RVT98224.1"/>
    </source>
</evidence>
<dbReference type="CDD" id="cd04301">
    <property type="entry name" value="NAT_SF"/>
    <property type="match status" value="1"/>
</dbReference>
<dbReference type="PROSITE" id="PS51186">
    <property type="entry name" value="GNAT"/>
    <property type="match status" value="1"/>
</dbReference>
<sequence length="200" mass="22894">MIVYIVAKRESAEMNTITIKEITAEQANEYKTFFNQALTNDENNFRLSPNDDRDALFPTHGLDDSFTLGIYVNDILAGVGSFEREGATREKLRHKGLLFRMYVSSEYRGKGLAKKLISEIIHRAIKLGNIEQINLTVIANNMKAIKLYEQFGFRTFSSEERAIKWKGQYFTENQMALKLPVSKAKSQYNPSLIATPWIIT</sequence>
<keyword evidence="3" id="KW-1185">Reference proteome</keyword>
<organism evidence="2 3">
    <name type="scientific">Mucilaginibacter limnophilus</name>
    <dbReference type="NCBI Taxonomy" id="1932778"/>
    <lineage>
        <taxon>Bacteria</taxon>
        <taxon>Pseudomonadati</taxon>
        <taxon>Bacteroidota</taxon>
        <taxon>Sphingobacteriia</taxon>
        <taxon>Sphingobacteriales</taxon>
        <taxon>Sphingobacteriaceae</taxon>
        <taxon>Mucilaginibacter</taxon>
    </lineage>
</organism>
<dbReference type="GO" id="GO:0016747">
    <property type="term" value="F:acyltransferase activity, transferring groups other than amino-acyl groups"/>
    <property type="evidence" value="ECO:0007669"/>
    <property type="project" value="InterPro"/>
</dbReference>
<dbReference type="PANTHER" id="PTHR43617">
    <property type="entry name" value="L-AMINO ACID N-ACETYLTRANSFERASE"/>
    <property type="match status" value="1"/>
</dbReference>
<feature type="domain" description="N-acetyltransferase" evidence="1">
    <location>
        <begin position="17"/>
        <end position="180"/>
    </location>
</feature>
<dbReference type="InterPro" id="IPR016181">
    <property type="entry name" value="Acyl_CoA_acyltransferase"/>
</dbReference>
<dbReference type="Proteomes" id="UP000282759">
    <property type="component" value="Unassembled WGS sequence"/>
</dbReference>